<evidence type="ECO:0000259" key="5">
    <source>
        <dbReference type="Pfam" id="PF08669"/>
    </source>
</evidence>
<dbReference type="PRINTS" id="PR00368">
    <property type="entry name" value="FADPNR"/>
</dbReference>
<evidence type="ECO:0000313" key="7">
    <source>
        <dbReference type="EMBL" id="SMX30749.1"/>
    </source>
</evidence>
<dbReference type="SUPFAM" id="SSF101790">
    <property type="entry name" value="Aminomethyltransferase beta-barrel domain"/>
    <property type="match status" value="1"/>
</dbReference>
<evidence type="ECO:0000256" key="1">
    <source>
        <dbReference type="ARBA" id="ARBA00008609"/>
    </source>
</evidence>
<reference evidence="8" key="1">
    <citation type="submission" date="2017-05" db="EMBL/GenBank/DDBJ databases">
        <authorList>
            <person name="Rodrigo-Torres L."/>
            <person name="Arahal R. D."/>
            <person name="Lucena T."/>
        </authorList>
    </citation>
    <scope>NUCLEOTIDE SEQUENCE [LARGE SCALE GENOMIC DNA]</scope>
    <source>
        <strain evidence="8">CECT 8868</strain>
    </source>
</reference>
<dbReference type="GO" id="GO:0004047">
    <property type="term" value="F:aminomethyltransferase activity"/>
    <property type="evidence" value="ECO:0007669"/>
    <property type="project" value="UniProtKB-EC"/>
</dbReference>
<dbReference type="Proteomes" id="UP000203464">
    <property type="component" value="Unassembled WGS sequence"/>
</dbReference>
<dbReference type="InterPro" id="IPR006277">
    <property type="entry name" value="Sarcosine_oxidase_asu"/>
</dbReference>
<evidence type="ECO:0000256" key="2">
    <source>
        <dbReference type="ARBA" id="ARBA00023002"/>
    </source>
</evidence>
<feature type="domain" description="GCVT N-terminal" evidence="3">
    <location>
        <begin position="618"/>
        <end position="888"/>
    </location>
</feature>
<dbReference type="Gene3D" id="3.50.50.60">
    <property type="entry name" value="FAD/NAD(P)-binding domain"/>
    <property type="match status" value="1"/>
</dbReference>
<dbReference type="Pfam" id="PF17806">
    <property type="entry name" value="SO_alpha_A3"/>
    <property type="match status" value="1"/>
</dbReference>
<evidence type="ECO:0000259" key="4">
    <source>
        <dbReference type="Pfam" id="PF07992"/>
    </source>
</evidence>
<dbReference type="PRINTS" id="PR00469">
    <property type="entry name" value="PNDRDTASEII"/>
</dbReference>
<dbReference type="Gene3D" id="3.30.1360.120">
    <property type="entry name" value="Probable tRNA modification gtpase trme, domain 1"/>
    <property type="match status" value="1"/>
</dbReference>
<keyword evidence="7" id="KW-0489">Methyltransferase</keyword>
<feature type="domain" description="FAD/NAD(P)-binding" evidence="4">
    <location>
        <begin position="170"/>
        <end position="420"/>
    </location>
</feature>
<dbReference type="EMBL" id="FXYD01000001">
    <property type="protein sequence ID" value="SMX30749.1"/>
    <property type="molecule type" value="Genomic_DNA"/>
</dbReference>
<protein>
    <submittedName>
        <fullName evidence="7">Aminomethyltransferase</fullName>
        <ecNumber evidence="7">2.1.2.10</ecNumber>
    </submittedName>
</protein>
<dbReference type="InterPro" id="IPR041117">
    <property type="entry name" value="SoxA_A3"/>
</dbReference>
<dbReference type="Pfam" id="PF08669">
    <property type="entry name" value="GCV_T_C"/>
    <property type="match status" value="1"/>
</dbReference>
<dbReference type="Gene3D" id="3.10.20.440">
    <property type="entry name" value="2Fe-2S iron-sulphur cluster binding domain, sarcosine oxidase, alpha subunit, N-terminal domain"/>
    <property type="match status" value="1"/>
</dbReference>
<organism evidence="7 8">
    <name type="scientific">Octadecabacter ascidiaceicola</name>
    <dbReference type="NCBI Taxonomy" id="1655543"/>
    <lineage>
        <taxon>Bacteria</taxon>
        <taxon>Pseudomonadati</taxon>
        <taxon>Pseudomonadota</taxon>
        <taxon>Alphaproteobacteria</taxon>
        <taxon>Rhodobacterales</taxon>
        <taxon>Roseobacteraceae</taxon>
        <taxon>Octadecabacter</taxon>
    </lineage>
</organism>
<feature type="domain" description="SoxA A3" evidence="6">
    <location>
        <begin position="520"/>
        <end position="602"/>
    </location>
</feature>
<dbReference type="InterPro" id="IPR036188">
    <property type="entry name" value="FAD/NAD-bd_sf"/>
</dbReference>
<keyword evidence="8" id="KW-1185">Reference proteome</keyword>
<dbReference type="InterPro" id="IPR042204">
    <property type="entry name" value="2Fe-2S-bd_N"/>
</dbReference>
<dbReference type="GO" id="GO:0032259">
    <property type="term" value="P:methylation"/>
    <property type="evidence" value="ECO:0007669"/>
    <property type="project" value="UniProtKB-KW"/>
</dbReference>
<dbReference type="GO" id="GO:0046653">
    <property type="term" value="P:tetrahydrofolate metabolic process"/>
    <property type="evidence" value="ECO:0007669"/>
    <property type="project" value="InterPro"/>
</dbReference>
<dbReference type="RefSeq" id="WP_093994533.1">
    <property type="nucleotide sequence ID" value="NZ_FXYD01000001.1"/>
</dbReference>
<name>A0A238JJB3_9RHOB</name>
<evidence type="ECO:0000259" key="3">
    <source>
        <dbReference type="Pfam" id="PF01571"/>
    </source>
</evidence>
<gene>
    <name evidence="7" type="primary">gcvT_1</name>
    <name evidence="7" type="ORF">OCA8868_00009</name>
</gene>
<dbReference type="AlphaFoldDB" id="A0A238JJB3"/>
<dbReference type="OrthoDB" id="5287468at2"/>
<accession>A0A238JJB3</accession>
<evidence type="ECO:0000313" key="8">
    <source>
        <dbReference type="Proteomes" id="UP000203464"/>
    </source>
</evidence>
<feature type="domain" description="Aminomethyltransferase C-terminal" evidence="5">
    <location>
        <begin position="909"/>
        <end position="994"/>
    </location>
</feature>
<dbReference type="EC" id="2.1.2.10" evidence="7"/>
<dbReference type="Pfam" id="PF13510">
    <property type="entry name" value="Fer2_4"/>
    <property type="match status" value="1"/>
</dbReference>
<dbReference type="PIRSF" id="PIRSF037980">
    <property type="entry name" value="SoxA"/>
    <property type="match status" value="1"/>
</dbReference>
<dbReference type="InterPro" id="IPR029043">
    <property type="entry name" value="GcvT/YgfZ_C"/>
</dbReference>
<dbReference type="InterPro" id="IPR013977">
    <property type="entry name" value="GcvT_C"/>
</dbReference>
<dbReference type="NCBIfam" id="TIGR01372">
    <property type="entry name" value="soxA"/>
    <property type="match status" value="1"/>
</dbReference>
<dbReference type="PANTHER" id="PTHR43757:SF2">
    <property type="entry name" value="AMINOMETHYLTRANSFERASE, MITOCHONDRIAL"/>
    <property type="match status" value="1"/>
</dbReference>
<dbReference type="GO" id="GO:0008168">
    <property type="term" value="F:methyltransferase activity"/>
    <property type="evidence" value="ECO:0007669"/>
    <property type="project" value="UniProtKB-KW"/>
</dbReference>
<dbReference type="Pfam" id="PF01571">
    <property type="entry name" value="GCV_T"/>
    <property type="match status" value="1"/>
</dbReference>
<dbReference type="SUPFAM" id="SSF51905">
    <property type="entry name" value="FAD/NAD(P)-binding domain"/>
    <property type="match status" value="1"/>
</dbReference>
<keyword evidence="2" id="KW-0560">Oxidoreductase</keyword>
<dbReference type="InterPro" id="IPR028896">
    <property type="entry name" value="GcvT/YgfZ/DmdA"/>
</dbReference>
<dbReference type="PANTHER" id="PTHR43757">
    <property type="entry name" value="AMINOMETHYLTRANSFERASE"/>
    <property type="match status" value="1"/>
</dbReference>
<dbReference type="GO" id="GO:0008115">
    <property type="term" value="F:sarcosine oxidase activity"/>
    <property type="evidence" value="ECO:0007669"/>
    <property type="project" value="InterPro"/>
</dbReference>
<dbReference type="InterPro" id="IPR006222">
    <property type="entry name" value="GCVT_N"/>
</dbReference>
<proteinExistence type="inferred from homology"/>
<comment type="similarity">
    <text evidence="1">Belongs to the GcvT family.</text>
</comment>
<dbReference type="InterPro" id="IPR027266">
    <property type="entry name" value="TrmE/GcvT-like"/>
</dbReference>
<keyword evidence="7" id="KW-0808">Transferase</keyword>
<dbReference type="SUPFAM" id="SSF103025">
    <property type="entry name" value="Folate-binding domain"/>
    <property type="match status" value="1"/>
</dbReference>
<dbReference type="Pfam" id="PF07992">
    <property type="entry name" value="Pyr_redox_2"/>
    <property type="match status" value="1"/>
</dbReference>
<evidence type="ECO:0000259" key="6">
    <source>
        <dbReference type="Pfam" id="PF17806"/>
    </source>
</evidence>
<dbReference type="InterPro" id="IPR023753">
    <property type="entry name" value="FAD/NAD-binding_dom"/>
</dbReference>
<sequence>MSTRLSNAGRLINRDKPMSFTFNGKTMQGFEGDTLASALIANDQMLVGRSFKYHRPRGIVASGAEEPNGLVNLGKDGHFEPNQRVTTQEVFDGLEASSQNHWPSLEFDVGAVNAKLGRFMPAGFYYKMFIHPRPLWKHVYEPIIRHAAGLGKAPKDRDADIYEHFYAHVDVMVVGGGIAGLSAALAAGRAGARVLLVEQTAHWGGRAPVDGAQVDGLDADAWVKDALQTLESMSNVTVVARCMGAGVYDHGYALAYERLTDHLSDKNGPRHRLWRVRAKQIVTATGAIERPLSFAGNDIPGVMLASAVRDYVVNFGASVGDRTVVVTNNDDAYRTAIAMVNAGLDVPAIIDARASAGPLAEEAEALGIRVLHGKGISKVKGGKQVAGVEVCAQAGEGGVLEEIACDAVAMSGGWSPVVHLWSHCGGKLIWDEAQSHFRPDPARPPLGADGNGFVATAGIAHGAMTTRDCLLSGHDAGAQAAALAGAAGKAGKAPKGDAPDEAQMEAVWMMPQGAGYKLRSKMWLDYQNDVKVSDVQLAAQEGYESVEHTKRYTTLGMATDQGKLSNINGLAVLSNALGQPIPATGTTTFRPPYTPISLGSIGGEASGELFQPLRKTPIHEWNDANGAYWEPVGQWRRVYTYQRDGESIEDAVNREVKNTRENLGLLDASTLGKLVVSGPDAGKFLDMMYTNMMSNLAVGKCRYGLMCGEQGFLSDDGVVARIAEDRWLCHTTTGGADSIHAHMEEWLQTEWWDWDVYVANITEQYAQIAVVGPNARKLLEKLGGMDVSAEALPFMQWRDGMIGGFDCRAYRISFSGELSYEIAVKASEGEAFWKTLYEAGQEFGLMPYGTEGLHVLRAEKGFIMIGDETDGTVIPQDLGLNWAISKKKEDFLGKRGQLRSHMVDPNRWKLVGLETTDRSVIPDGAYAVADGENANGQRNTQGRITSTYYSANLGRGIAMGLVKDGPDRMGEFITFPKTDGTSVTAKIVDPVFYDPAGEKQNV</sequence>